<keyword evidence="6 7" id="KW-0472">Membrane</keyword>
<proteinExistence type="inferred from homology"/>
<dbReference type="AlphaFoldDB" id="A0A936ZFH8"/>
<comment type="caution">
    <text evidence="8">The sequence shown here is derived from an EMBL/GenBank/DDBJ whole genome shotgun (WGS) entry which is preliminary data.</text>
</comment>
<reference evidence="8" key="1">
    <citation type="submission" date="2021-01" db="EMBL/GenBank/DDBJ databases">
        <title>Microvirga sp.</title>
        <authorList>
            <person name="Kim M.K."/>
        </authorList>
    </citation>
    <scope>NUCLEOTIDE SEQUENCE</scope>
    <source>
        <strain evidence="8">5420S-16</strain>
    </source>
</reference>
<dbReference type="InterPro" id="IPR051907">
    <property type="entry name" value="DoxX-like_oxidoreductase"/>
</dbReference>
<sequence>MNRSEDCALFFGRLLVAALFLPSGFNKLMAFSTFASSLAAKGMPYPTVIAGIMVAAEFLGPLALLIGLWPRWTALALIGFTGASLWMSYGQTGLNMLLRPQQSVELYERLAIVGGLLFYFTSGPGGWSRTSLR</sequence>
<accession>A0A936ZFH8</accession>
<keyword evidence="9" id="KW-1185">Reference proteome</keyword>
<dbReference type="GO" id="GO:0005886">
    <property type="term" value="C:plasma membrane"/>
    <property type="evidence" value="ECO:0007669"/>
    <property type="project" value="UniProtKB-SubCell"/>
</dbReference>
<protein>
    <submittedName>
        <fullName evidence="8">DoxX family protein</fullName>
    </submittedName>
</protein>
<evidence type="ECO:0000256" key="1">
    <source>
        <dbReference type="ARBA" id="ARBA00004651"/>
    </source>
</evidence>
<dbReference type="InterPro" id="IPR032808">
    <property type="entry name" value="DoxX"/>
</dbReference>
<evidence type="ECO:0000313" key="8">
    <source>
        <dbReference type="EMBL" id="MBL0406840.1"/>
    </source>
</evidence>
<dbReference type="Proteomes" id="UP000605848">
    <property type="component" value="Unassembled WGS sequence"/>
</dbReference>
<keyword evidence="3" id="KW-1003">Cell membrane</keyword>
<evidence type="ECO:0000256" key="2">
    <source>
        <dbReference type="ARBA" id="ARBA00006679"/>
    </source>
</evidence>
<comment type="similarity">
    <text evidence="2">Belongs to the DoxX family.</text>
</comment>
<organism evidence="8 9">
    <name type="scientific">Microvirga aerilata</name>
    <dbReference type="NCBI Taxonomy" id="670292"/>
    <lineage>
        <taxon>Bacteria</taxon>
        <taxon>Pseudomonadati</taxon>
        <taxon>Pseudomonadota</taxon>
        <taxon>Alphaproteobacteria</taxon>
        <taxon>Hyphomicrobiales</taxon>
        <taxon>Methylobacteriaceae</taxon>
        <taxon>Microvirga</taxon>
    </lineage>
</organism>
<comment type="subcellular location">
    <subcellularLocation>
        <location evidence="1">Cell membrane</location>
        <topology evidence="1">Multi-pass membrane protein</topology>
    </subcellularLocation>
</comment>
<feature type="transmembrane region" description="Helical" evidence="7">
    <location>
        <begin position="45"/>
        <end position="65"/>
    </location>
</feature>
<feature type="transmembrane region" description="Helical" evidence="7">
    <location>
        <begin position="72"/>
        <end position="89"/>
    </location>
</feature>
<evidence type="ECO:0000256" key="4">
    <source>
        <dbReference type="ARBA" id="ARBA00022692"/>
    </source>
</evidence>
<evidence type="ECO:0000256" key="7">
    <source>
        <dbReference type="SAM" id="Phobius"/>
    </source>
</evidence>
<keyword evidence="4 7" id="KW-0812">Transmembrane</keyword>
<dbReference type="PANTHER" id="PTHR33452:SF1">
    <property type="entry name" value="INNER MEMBRANE PROTEIN YPHA-RELATED"/>
    <property type="match status" value="1"/>
</dbReference>
<evidence type="ECO:0000256" key="6">
    <source>
        <dbReference type="ARBA" id="ARBA00023136"/>
    </source>
</evidence>
<dbReference type="Pfam" id="PF07681">
    <property type="entry name" value="DoxX"/>
    <property type="match status" value="1"/>
</dbReference>
<evidence type="ECO:0000256" key="3">
    <source>
        <dbReference type="ARBA" id="ARBA00022475"/>
    </source>
</evidence>
<feature type="transmembrane region" description="Helical" evidence="7">
    <location>
        <begin position="109"/>
        <end position="127"/>
    </location>
</feature>
<name>A0A936ZFH8_9HYPH</name>
<gene>
    <name evidence="8" type="ORF">JKG68_23120</name>
</gene>
<dbReference type="RefSeq" id="WP_202063700.1">
    <property type="nucleotide sequence ID" value="NZ_JBHTFS010000001.1"/>
</dbReference>
<keyword evidence="5 7" id="KW-1133">Transmembrane helix</keyword>
<evidence type="ECO:0000256" key="5">
    <source>
        <dbReference type="ARBA" id="ARBA00022989"/>
    </source>
</evidence>
<dbReference type="EMBL" id="JAEQMY010000052">
    <property type="protein sequence ID" value="MBL0406840.1"/>
    <property type="molecule type" value="Genomic_DNA"/>
</dbReference>
<evidence type="ECO:0000313" key="9">
    <source>
        <dbReference type="Proteomes" id="UP000605848"/>
    </source>
</evidence>
<feature type="transmembrane region" description="Helical" evidence="7">
    <location>
        <begin position="7"/>
        <end position="25"/>
    </location>
</feature>
<dbReference type="PANTHER" id="PTHR33452">
    <property type="entry name" value="OXIDOREDUCTASE CATD-RELATED"/>
    <property type="match status" value="1"/>
</dbReference>